<evidence type="ECO:0000256" key="1">
    <source>
        <dbReference type="ARBA" id="ARBA00004701"/>
    </source>
</evidence>
<dbReference type="InterPro" id="IPR014026">
    <property type="entry name" value="UDP-Glc/GDP-Man_DH_dimer"/>
</dbReference>
<accession>A0A443XAS0</accession>
<evidence type="ECO:0000256" key="7">
    <source>
        <dbReference type="ARBA" id="ARBA00047473"/>
    </source>
</evidence>
<evidence type="ECO:0000256" key="2">
    <source>
        <dbReference type="ARBA" id="ARBA00006601"/>
    </source>
</evidence>
<dbReference type="PANTHER" id="PTHR43750:SF3">
    <property type="entry name" value="UDP-GLUCOSE 6-DEHYDROGENASE TUAD"/>
    <property type="match status" value="1"/>
</dbReference>
<dbReference type="PANTHER" id="PTHR43750">
    <property type="entry name" value="UDP-GLUCOSE 6-DEHYDROGENASE TUAD"/>
    <property type="match status" value="1"/>
</dbReference>
<dbReference type="RefSeq" id="WP_041206324.1">
    <property type="nucleotide sequence ID" value="NZ_CAWNXP010000252.1"/>
</dbReference>
<evidence type="ECO:0000256" key="3">
    <source>
        <dbReference type="ARBA" id="ARBA00012954"/>
    </source>
</evidence>
<dbReference type="InterPro" id="IPR001732">
    <property type="entry name" value="UDP-Glc/GDP-Man_DH_N"/>
</dbReference>
<name>A0A443XAS0_AERCA</name>
<protein>
    <recommendedName>
        <fullName evidence="4 8">UDP-glucose 6-dehydrogenase</fullName>
        <ecNumber evidence="3 8">1.1.1.22</ecNumber>
    </recommendedName>
</protein>
<reference evidence="9" key="1">
    <citation type="submission" date="2022-09" db="EMBL/GenBank/DDBJ databases">
        <title>Intensive care unit water sources are persistently colonized with multi-drug resistant bacteria and are the site of extensive horizontal gene transfer of antibiotic resistance genes.</title>
        <authorList>
            <person name="Diorio-Toth L."/>
        </authorList>
    </citation>
    <scope>NUCLEOTIDE SEQUENCE</scope>
    <source>
        <strain evidence="9">GD03710</strain>
    </source>
</reference>
<dbReference type="InterPro" id="IPR008927">
    <property type="entry name" value="6-PGluconate_DH-like_C_sf"/>
</dbReference>
<dbReference type="SUPFAM" id="SSF52413">
    <property type="entry name" value="UDP-glucose/GDP-mannose dehydrogenase C-terminal domain"/>
    <property type="match status" value="1"/>
</dbReference>
<dbReference type="PIRSF" id="PIRSF000124">
    <property type="entry name" value="UDPglc_GDPman_dh"/>
    <property type="match status" value="1"/>
</dbReference>
<dbReference type="InterPro" id="IPR014027">
    <property type="entry name" value="UDP-Glc/GDP-Man_DH_C"/>
</dbReference>
<evidence type="ECO:0000313" key="10">
    <source>
        <dbReference type="Proteomes" id="UP001161704"/>
    </source>
</evidence>
<dbReference type="Pfam" id="PF03720">
    <property type="entry name" value="UDPG_MGDP_dh_C"/>
    <property type="match status" value="1"/>
</dbReference>
<dbReference type="SMART" id="SM00984">
    <property type="entry name" value="UDPG_MGDP_dh_C"/>
    <property type="match status" value="1"/>
</dbReference>
<comment type="catalytic activity">
    <reaction evidence="7 8">
        <text>UDP-alpha-D-glucose + 2 NAD(+) + H2O = UDP-alpha-D-glucuronate + 2 NADH + 3 H(+)</text>
        <dbReference type="Rhea" id="RHEA:23596"/>
        <dbReference type="ChEBI" id="CHEBI:15377"/>
        <dbReference type="ChEBI" id="CHEBI:15378"/>
        <dbReference type="ChEBI" id="CHEBI:57540"/>
        <dbReference type="ChEBI" id="CHEBI:57945"/>
        <dbReference type="ChEBI" id="CHEBI:58052"/>
        <dbReference type="ChEBI" id="CHEBI:58885"/>
        <dbReference type="EC" id="1.1.1.22"/>
    </reaction>
</comment>
<dbReference type="GO" id="GO:0006065">
    <property type="term" value="P:UDP-glucuronate biosynthetic process"/>
    <property type="evidence" value="ECO:0007669"/>
    <property type="project" value="UniProtKB-UniPathway"/>
</dbReference>
<organism evidence="9 10">
    <name type="scientific">Aeromonas caviae</name>
    <name type="common">Aeromonas punctata</name>
    <dbReference type="NCBI Taxonomy" id="648"/>
    <lineage>
        <taxon>Bacteria</taxon>
        <taxon>Pseudomonadati</taxon>
        <taxon>Pseudomonadota</taxon>
        <taxon>Gammaproteobacteria</taxon>
        <taxon>Aeromonadales</taxon>
        <taxon>Aeromonadaceae</taxon>
        <taxon>Aeromonas</taxon>
    </lineage>
</organism>
<dbReference type="SUPFAM" id="SSF51735">
    <property type="entry name" value="NAD(P)-binding Rossmann-fold domains"/>
    <property type="match status" value="1"/>
</dbReference>
<dbReference type="InterPro" id="IPR017476">
    <property type="entry name" value="UDP-Glc/GDP-Man"/>
</dbReference>
<dbReference type="GO" id="GO:0003979">
    <property type="term" value="F:UDP-glucose 6-dehydrogenase activity"/>
    <property type="evidence" value="ECO:0007669"/>
    <property type="project" value="UniProtKB-EC"/>
</dbReference>
<dbReference type="Pfam" id="PF00984">
    <property type="entry name" value="UDPG_MGDP_dh"/>
    <property type="match status" value="1"/>
</dbReference>
<comment type="caution">
    <text evidence="9">The sequence shown here is derived from an EMBL/GenBank/DDBJ whole genome shotgun (WGS) entry which is preliminary data.</text>
</comment>
<dbReference type="NCBIfam" id="TIGR03026">
    <property type="entry name" value="NDP-sugDHase"/>
    <property type="match status" value="1"/>
</dbReference>
<dbReference type="EC" id="1.1.1.22" evidence="3 8"/>
<evidence type="ECO:0000256" key="6">
    <source>
        <dbReference type="ARBA" id="ARBA00023027"/>
    </source>
</evidence>
<evidence type="ECO:0000256" key="5">
    <source>
        <dbReference type="ARBA" id="ARBA00023002"/>
    </source>
</evidence>
<dbReference type="AlphaFoldDB" id="A0A443XAS0"/>
<dbReference type="GO" id="GO:0000271">
    <property type="term" value="P:polysaccharide biosynthetic process"/>
    <property type="evidence" value="ECO:0007669"/>
    <property type="project" value="InterPro"/>
</dbReference>
<proteinExistence type="inferred from homology"/>
<evidence type="ECO:0000256" key="4">
    <source>
        <dbReference type="ARBA" id="ARBA00015132"/>
    </source>
</evidence>
<dbReference type="InterPro" id="IPR036291">
    <property type="entry name" value="NAD(P)-bd_dom_sf"/>
</dbReference>
<dbReference type="InterPro" id="IPR028357">
    <property type="entry name" value="UDPglc_DH_bac"/>
</dbReference>
<comment type="pathway">
    <text evidence="1">Nucleotide-sugar biosynthesis; UDP-alpha-D-glucuronate biosynthesis; UDP-alpha-D-glucuronate from UDP-alpha-D-glucose: step 1/1.</text>
</comment>
<dbReference type="EMBL" id="JAOCIZ010000153">
    <property type="protein sequence ID" value="MDH1507726.1"/>
    <property type="molecule type" value="Genomic_DNA"/>
</dbReference>
<keyword evidence="6 8" id="KW-0520">NAD</keyword>
<dbReference type="PIRSF" id="PIRSF500134">
    <property type="entry name" value="UDPglc_DH_bac"/>
    <property type="match status" value="1"/>
</dbReference>
<sequence length="453" mass="49168">MRVSVFGIGYVGLVQAAVLAEMGHRVTCVDVDAAKVERLRAGIIPIFEPGLAPLVQTNHQAGRLLFTTDVAEGVGFAELIFIAVGTPPDEDGSADLKHVLAVAGTIGRLMQSGKVVINKSTVPVGTANRVHQHIAAILAERGVDLPLEVVSNPEFLKEGAAVADCLRPDRIIIGTGSAHAMSLLEELYAPFNRNRDRIIQMDARSAELTKYAANAMLATKISFMNEMATLAEKLGADIEEVRKGIGADPRIGHHFIYPGCGYGGSCFPKDVKALIHTASEAGCDAPLLHAVERVNDGQKHKLMARLQQHFGSDLTGRTFALWGLAFKPNTDDMREAPSRVLMEAIWAAGGKVQAFDPEAMTEAQRLYGLRDDLTLCGTQEAALKGADALLICTEWQQFRAPDFELIQRTLKQAVIIDGRNLYDPARLHQRGFTYYAIGRGDSLATGLHKEQRQ</sequence>
<dbReference type="Proteomes" id="UP001161704">
    <property type="component" value="Unassembled WGS sequence"/>
</dbReference>
<gene>
    <name evidence="9" type="ORF">N5I20_22050</name>
</gene>
<dbReference type="Pfam" id="PF03721">
    <property type="entry name" value="UDPG_MGDP_dh_N"/>
    <property type="match status" value="1"/>
</dbReference>
<dbReference type="GO" id="GO:0051287">
    <property type="term" value="F:NAD binding"/>
    <property type="evidence" value="ECO:0007669"/>
    <property type="project" value="InterPro"/>
</dbReference>
<dbReference type="Gene3D" id="3.40.50.720">
    <property type="entry name" value="NAD(P)-binding Rossmann-like Domain"/>
    <property type="match status" value="2"/>
</dbReference>
<comment type="similarity">
    <text evidence="2 8">Belongs to the UDP-glucose/GDP-mannose dehydrogenase family.</text>
</comment>
<keyword evidence="5 8" id="KW-0560">Oxidoreductase</keyword>
<evidence type="ECO:0000256" key="8">
    <source>
        <dbReference type="PIRNR" id="PIRNR000124"/>
    </source>
</evidence>
<dbReference type="Gene3D" id="1.20.5.100">
    <property type="entry name" value="Cytochrome c1, transmembrane anchor, C-terminal"/>
    <property type="match status" value="1"/>
</dbReference>
<dbReference type="InterPro" id="IPR036220">
    <property type="entry name" value="UDP-Glc/GDP-Man_DH_C_sf"/>
</dbReference>
<dbReference type="SUPFAM" id="SSF48179">
    <property type="entry name" value="6-phosphogluconate dehydrogenase C-terminal domain-like"/>
    <property type="match status" value="1"/>
</dbReference>
<evidence type="ECO:0000313" key="9">
    <source>
        <dbReference type="EMBL" id="MDH1507726.1"/>
    </source>
</evidence>